<dbReference type="GO" id="GO:0005524">
    <property type="term" value="F:ATP binding"/>
    <property type="evidence" value="ECO:0007669"/>
    <property type="project" value="UniProtKB-UniRule"/>
</dbReference>
<proteinExistence type="predicted"/>
<evidence type="ECO:0000256" key="6">
    <source>
        <dbReference type="ARBA" id="ARBA00022840"/>
    </source>
</evidence>
<accession>A0AA35UJI9</accession>
<dbReference type="PANTHER" id="PTHR43289:SF6">
    <property type="entry name" value="SERINE_THREONINE-PROTEIN KINASE NEKL-3"/>
    <property type="match status" value="1"/>
</dbReference>
<organism evidence="10 11">
    <name type="scientific">Brytella acorum</name>
    <dbReference type="NCBI Taxonomy" id="2959299"/>
    <lineage>
        <taxon>Bacteria</taxon>
        <taxon>Pseudomonadati</taxon>
        <taxon>Pseudomonadota</taxon>
        <taxon>Alphaproteobacteria</taxon>
        <taxon>Acetobacterales</taxon>
        <taxon>Acetobacteraceae</taxon>
        <taxon>Brytella</taxon>
    </lineage>
</organism>
<dbReference type="RefSeq" id="WP_289843662.1">
    <property type="nucleotide sequence ID" value="NZ_CATKSH010000016.1"/>
</dbReference>
<evidence type="ECO:0000256" key="3">
    <source>
        <dbReference type="ARBA" id="ARBA00022679"/>
    </source>
</evidence>
<comment type="caution">
    <text evidence="10">The sequence shown here is derived from an EMBL/GenBank/DDBJ whole genome shotgun (WGS) entry which is preliminary data.</text>
</comment>
<keyword evidence="3" id="KW-0808">Transferase</keyword>
<dbReference type="InterPro" id="IPR017441">
    <property type="entry name" value="Protein_kinase_ATP_BS"/>
</dbReference>
<dbReference type="Gene3D" id="3.30.200.20">
    <property type="entry name" value="Phosphorylase Kinase, domain 1"/>
    <property type="match status" value="1"/>
</dbReference>
<evidence type="ECO:0000256" key="7">
    <source>
        <dbReference type="PROSITE-ProRule" id="PRU10141"/>
    </source>
</evidence>
<evidence type="ECO:0000256" key="8">
    <source>
        <dbReference type="SAM" id="MobiDB-lite"/>
    </source>
</evidence>
<protein>
    <recommendedName>
        <fullName evidence="1">non-specific serine/threonine protein kinase</fullName>
        <ecNumber evidence="1">2.7.11.1</ecNumber>
    </recommendedName>
</protein>
<dbReference type="InterPro" id="IPR008271">
    <property type="entry name" value="Ser/Thr_kinase_AS"/>
</dbReference>
<dbReference type="SMART" id="SM00220">
    <property type="entry name" value="S_TKc"/>
    <property type="match status" value="1"/>
</dbReference>
<evidence type="ECO:0000313" key="10">
    <source>
        <dbReference type="EMBL" id="CAI9121501.1"/>
    </source>
</evidence>
<dbReference type="Pfam" id="PF00069">
    <property type="entry name" value="Pkinase"/>
    <property type="match status" value="1"/>
</dbReference>
<reference evidence="10" key="1">
    <citation type="submission" date="2023-03" db="EMBL/GenBank/DDBJ databases">
        <authorList>
            <person name="Cleenwerck I."/>
        </authorList>
    </citation>
    <scope>NUCLEOTIDE SEQUENCE</scope>
    <source>
        <strain evidence="10">LMG 32879</strain>
    </source>
</reference>
<dbReference type="Gene3D" id="1.10.510.10">
    <property type="entry name" value="Transferase(Phosphotransferase) domain 1"/>
    <property type="match status" value="1"/>
</dbReference>
<dbReference type="FunFam" id="1.10.510.10:FF:000021">
    <property type="entry name" value="Serine/threonine protein kinase"/>
    <property type="match status" value="1"/>
</dbReference>
<evidence type="ECO:0000259" key="9">
    <source>
        <dbReference type="PROSITE" id="PS50011"/>
    </source>
</evidence>
<sequence length="651" mass="70175">MTKVTEMPARIGRFHIESMLGRGAMGVVYKGHDEHIDRPVAIKLIRADLLDGEERESYFRRFRNEAKIAGRCVHANIVGLYDFSFHEGNPYLVMEYVNGIGLQQALPRGSQRSEGEVLPIALQVLDALQYAHGRGIVHRDVKPANILISPDSKLKITDFGISRLSSTELTMTQLLIGTPSYMSPEQCMGSALDGRSDLFSLGCVLYELLAGHRPFTGANYTDTILGIISRPHTPLQEIRDDLSPGLIAAIDRALAKKPEDRFPSADAFGRALAHMVDGSFRPPALPPVFAELVAMSRDRAAEAQPGTAPDGEGHDLHPPGDDADTIVMDRSSVSLEAPDSGTETRAGDFGGTVPQISDDTLVFPAAESPDTVSLEPVSPEHAPLEHAPPEHASPEPAVDDHVGKDAYAADAYEEDETSRLSPLEAVGAATAEEPAEYGSASSHVPEKEIVAETAASPEVVESLHHAPPPPPPVEDDGHAHGPGHEMPPVVEEAPMEDPTEVGLSHFEPEETLLATHPIQQGIPPQETVPPISAATIPDAWEGKTAFVEPVQEAAPDTVATEEIPGPADTPSHAHLHESGNWEDWQDWTASCLVRVIGPIGPLVVSRLRNDAHPETLVDECALFIRDANERAFFLRLVSEGPARSKAARREA</sequence>
<dbReference type="CDD" id="cd14014">
    <property type="entry name" value="STKc_PknB_like"/>
    <property type="match status" value="1"/>
</dbReference>
<name>A0AA35UJI9_9PROT</name>
<feature type="domain" description="Protein kinase" evidence="9">
    <location>
        <begin position="14"/>
        <end position="277"/>
    </location>
</feature>
<evidence type="ECO:0000313" key="11">
    <source>
        <dbReference type="Proteomes" id="UP001176960"/>
    </source>
</evidence>
<dbReference type="PROSITE" id="PS50011">
    <property type="entry name" value="PROTEIN_KINASE_DOM"/>
    <property type="match status" value="1"/>
</dbReference>
<feature type="compositionally biased region" description="Basic and acidic residues" evidence="8">
    <location>
        <begin position="311"/>
        <end position="320"/>
    </location>
</feature>
<evidence type="ECO:0000256" key="5">
    <source>
        <dbReference type="ARBA" id="ARBA00022777"/>
    </source>
</evidence>
<keyword evidence="4 7" id="KW-0547">Nucleotide-binding</keyword>
<dbReference type="AlphaFoldDB" id="A0AA35UJI9"/>
<feature type="binding site" evidence="7">
    <location>
        <position position="43"/>
    </location>
    <ligand>
        <name>ATP</name>
        <dbReference type="ChEBI" id="CHEBI:30616"/>
    </ligand>
</feature>
<dbReference type="GO" id="GO:0004674">
    <property type="term" value="F:protein serine/threonine kinase activity"/>
    <property type="evidence" value="ECO:0007669"/>
    <property type="project" value="UniProtKB-KW"/>
</dbReference>
<dbReference type="SUPFAM" id="SSF56112">
    <property type="entry name" value="Protein kinase-like (PK-like)"/>
    <property type="match status" value="1"/>
</dbReference>
<keyword evidence="6 7" id="KW-0067">ATP-binding</keyword>
<feature type="compositionally biased region" description="Basic and acidic residues" evidence="8">
    <location>
        <begin position="382"/>
        <end position="400"/>
    </location>
</feature>
<evidence type="ECO:0000256" key="1">
    <source>
        <dbReference type="ARBA" id="ARBA00012513"/>
    </source>
</evidence>
<dbReference type="Proteomes" id="UP001176960">
    <property type="component" value="Unassembled WGS sequence"/>
</dbReference>
<evidence type="ECO:0000256" key="4">
    <source>
        <dbReference type="ARBA" id="ARBA00022741"/>
    </source>
</evidence>
<dbReference type="PROSITE" id="PS00108">
    <property type="entry name" value="PROTEIN_KINASE_ST"/>
    <property type="match status" value="1"/>
</dbReference>
<feature type="region of interest" description="Disordered" evidence="8">
    <location>
        <begin position="299"/>
        <end position="356"/>
    </location>
</feature>
<evidence type="ECO:0000256" key="2">
    <source>
        <dbReference type="ARBA" id="ARBA00022527"/>
    </source>
</evidence>
<feature type="region of interest" description="Disordered" evidence="8">
    <location>
        <begin position="369"/>
        <end position="400"/>
    </location>
</feature>
<dbReference type="InterPro" id="IPR000719">
    <property type="entry name" value="Prot_kinase_dom"/>
</dbReference>
<dbReference type="EMBL" id="CATKSH010000016">
    <property type="protein sequence ID" value="CAI9121501.1"/>
    <property type="molecule type" value="Genomic_DNA"/>
</dbReference>
<keyword evidence="2" id="KW-0723">Serine/threonine-protein kinase</keyword>
<gene>
    <name evidence="10" type="ORF">LMG32879_002348</name>
</gene>
<dbReference type="InterPro" id="IPR011009">
    <property type="entry name" value="Kinase-like_dom_sf"/>
</dbReference>
<dbReference type="EC" id="2.7.11.1" evidence="1"/>
<feature type="region of interest" description="Disordered" evidence="8">
    <location>
        <begin position="455"/>
        <end position="501"/>
    </location>
</feature>
<keyword evidence="5 10" id="KW-0418">Kinase</keyword>
<dbReference type="PROSITE" id="PS00107">
    <property type="entry name" value="PROTEIN_KINASE_ATP"/>
    <property type="match status" value="1"/>
</dbReference>
<keyword evidence="11" id="KW-1185">Reference proteome</keyword>
<dbReference type="PANTHER" id="PTHR43289">
    <property type="entry name" value="MITOGEN-ACTIVATED PROTEIN KINASE KINASE KINASE 20-RELATED"/>
    <property type="match status" value="1"/>
</dbReference>